<sequence>MGTGHESGAGTSTRFSGSWKPRTWLISFKSRFWKIWPMVGSLGKLVNDLNRPDISNLPACICRQIWNSRKGFVKENLGIDPLIIAQKAKYFDAEFQSARIPSTTAAQANICRQVQAVKWTRPEHCELKLNCDISYVQGSSYAGTGIVYRDSNGALIDGSGLVFNCRSAAPGEALAIRDFK</sequence>
<dbReference type="Proteomes" id="UP001314170">
    <property type="component" value="Unassembled WGS sequence"/>
</dbReference>
<accession>A0AAV1SDX5</accession>
<comment type="caution">
    <text evidence="1">The sequence shown here is derived from an EMBL/GenBank/DDBJ whole genome shotgun (WGS) entry which is preliminary data.</text>
</comment>
<evidence type="ECO:0008006" key="3">
    <source>
        <dbReference type="Google" id="ProtNLM"/>
    </source>
</evidence>
<organism evidence="1 2">
    <name type="scientific">Dovyalis caffra</name>
    <dbReference type="NCBI Taxonomy" id="77055"/>
    <lineage>
        <taxon>Eukaryota</taxon>
        <taxon>Viridiplantae</taxon>
        <taxon>Streptophyta</taxon>
        <taxon>Embryophyta</taxon>
        <taxon>Tracheophyta</taxon>
        <taxon>Spermatophyta</taxon>
        <taxon>Magnoliopsida</taxon>
        <taxon>eudicotyledons</taxon>
        <taxon>Gunneridae</taxon>
        <taxon>Pentapetalae</taxon>
        <taxon>rosids</taxon>
        <taxon>fabids</taxon>
        <taxon>Malpighiales</taxon>
        <taxon>Salicaceae</taxon>
        <taxon>Flacourtieae</taxon>
        <taxon>Dovyalis</taxon>
    </lineage>
</organism>
<name>A0AAV1SDX5_9ROSI</name>
<keyword evidence="2" id="KW-1185">Reference proteome</keyword>
<evidence type="ECO:0000313" key="2">
    <source>
        <dbReference type="Proteomes" id="UP001314170"/>
    </source>
</evidence>
<evidence type="ECO:0000313" key="1">
    <source>
        <dbReference type="EMBL" id="CAK7349644.1"/>
    </source>
</evidence>
<gene>
    <name evidence="1" type="ORF">DCAF_LOCUS22364</name>
</gene>
<reference evidence="1 2" key="1">
    <citation type="submission" date="2024-01" db="EMBL/GenBank/DDBJ databases">
        <authorList>
            <person name="Waweru B."/>
        </authorList>
    </citation>
    <scope>NUCLEOTIDE SEQUENCE [LARGE SCALE GENOMIC DNA]</scope>
</reference>
<protein>
    <recommendedName>
        <fullName evidence="3">RNase H type-1 domain-containing protein</fullName>
    </recommendedName>
</protein>
<proteinExistence type="predicted"/>
<dbReference type="AlphaFoldDB" id="A0AAV1SDX5"/>
<dbReference type="EMBL" id="CAWUPB010001176">
    <property type="protein sequence ID" value="CAK7349644.1"/>
    <property type="molecule type" value="Genomic_DNA"/>
</dbReference>